<feature type="transmembrane region" description="Helical" evidence="1">
    <location>
        <begin position="101"/>
        <end position="123"/>
    </location>
</feature>
<keyword evidence="1" id="KW-0812">Transmembrane</keyword>
<feature type="transmembrane region" description="Helical" evidence="1">
    <location>
        <begin position="39"/>
        <end position="59"/>
    </location>
</feature>
<organism evidence="2 3">
    <name type="scientific">Candidatus Liptonbacteria bacterium RIFOXYC1_FULL_36_8</name>
    <dbReference type="NCBI Taxonomy" id="1798655"/>
    <lineage>
        <taxon>Bacteria</taxon>
        <taxon>Candidatus Liptoniibacteriota</taxon>
    </lineage>
</organism>
<keyword evidence="1" id="KW-0472">Membrane</keyword>
<reference evidence="2 3" key="1">
    <citation type="journal article" date="2016" name="Nat. Commun.">
        <title>Thousands of microbial genomes shed light on interconnected biogeochemical processes in an aquifer system.</title>
        <authorList>
            <person name="Anantharaman K."/>
            <person name="Brown C.T."/>
            <person name="Hug L.A."/>
            <person name="Sharon I."/>
            <person name="Castelle C.J."/>
            <person name="Probst A.J."/>
            <person name="Thomas B.C."/>
            <person name="Singh A."/>
            <person name="Wilkins M.J."/>
            <person name="Karaoz U."/>
            <person name="Brodie E.L."/>
            <person name="Williams K.H."/>
            <person name="Hubbard S.S."/>
            <person name="Banfield J.F."/>
        </authorList>
    </citation>
    <scope>NUCLEOTIDE SEQUENCE [LARGE SCALE GENOMIC DNA]</scope>
</reference>
<dbReference type="EMBL" id="MHLF01000028">
    <property type="protein sequence ID" value="OGZ03074.1"/>
    <property type="molecule type" value="Genomic_DNA"/>
</dbReference>
<keyword evidence="1" id="KW-1133">Transmembrane helix</keyword>
<proteinExistence type="predicted"/>
<name>A0A1G2CNU8_9BACT</name>
<evidence type="ECO:0000256" key="1">
    <source>
        <dbReference type="SAM" id="Phobius"/>
    </source>
</evidence>
<protein>
    <recommendedName>
        <fullName evidence="4">Lipoprotein</fullName>
    </recommendedName>
</protein>
<gene>
    <name evidence="2" type="ORF">A2430_00310</name>
</gene>
<dbReference type="AlphaFoldDB" id="A0A1G2CNU8"/>
<comment type="caution">
    <text evidence="2">The sequence shown here is derived from an EMBL/GenBank/DDBJ whole genome shotgun (WGS) entry which is preliminary data.</text>
</comment>
<feature type="transmembrane region" description="Helical" evidence="1">
    <location>
        <begin position="71"/>
        <end position="89"/>
    </location>
</feature>
<evidence type="ECO:0000313" key="3">
    <source>
        <dbReference type="Proteomes" id="UP000177246"/>
    </source>
</evidence>
<sequence>MYHRVRKNLAIIILTLTLFSVFACLLPNQNEEFAITTSSEFLLLLLIGGIFIIPIDYFTSIINKGKTKNDAAVIYFAFYFLFFYVLKLIPEIKQPLTLETTKILAVFFIFFVNPPIILLDFILNFFISQNSQNPVVTPEVKEINTDE</sequence>
<evidence type="ECO:0008006" key="4">
    <source>
        <dbReference type="Google" id="ProtNLM"/>
    </source>
</evidence>
<accession>A0A1G2CNU8</accession>
<dbReference type="Proteomes" id="UP000177246">
    <property type="component" value="Unassembled WGS sequence"/>
</dbReference>
<dbReference type="PROSITE" id="PS51257">
    <property type="entry name" value="PROKAR_LIPOPROTEIN"/>
    <property type="match status" value="1"/>
</dbReference>
<evidence type="ECO:0000313" key="2">
    <source>
        <dbReference type="EMBL" id="OGZ03074.1"/>
    </source>
</evidence>